<reference evidence="1 2" key="1">
    <citation type="submission" date="2019-10" db="EMBL/GenBank/DDBJ databases">
        <title>Two novel species isolated from a subtropical stream in China.</title>
        <authorList>
            <person name="Lu H."/>
        </authorList>
    </citation>
    <scope>NUCLEOTIDE SEQUENCE [LARGE SCALE GENOMIC DNA]</scope>
    <source>
        <strain evidence="1 2">FT29W</strain>
    </source>
</reference>
<keyword evidence="2" id="KW-1185">Reference proteome</keyword>
<accession>A0A6A7NB89</accession>
<dbReference type="EMBL" id="WHUG01000020">
    <property type="protein sequence ID" value="MQA42353.1"/>
    <property type="molecule type" value="Genomic_DNA"/>
</dbReference>
<sequence>MAVRARAHAFSMIELLIVLVILSVLAAQLLPSFREHVIRSRRAEAQAALLQLMQQEERYYTQTNTYIAFSSGTTDPEAHQFKWWSSNGAATSAYEIEGKACDGELISQCVQLIATPGTALVDARFRDEDCRQLKLTSSGLRLATGPSTRCWP</sequence>
<dbReference type="SUPFAM" id="SSF54523">
    <property type="entry name" value="Pili subunits"/>
    <property type="match status" value="1"/>
</dbReference>
<dbReference type="Proteomes" id="UP000440498">
    <property type="component" value="Unassembled WGS sequence"/>
</dbReference>
<evidence type="ECO:0000313" key="2">
    <source>
        <dbReference type="Proteomes" id="UP000440498"/>
    </source>
</evidence>
<dbReference type="InterPro" id="IPR031982">
    <property type="entry name" value="PilE-like"/>
</dbReference>
<gene>
    <name evidence="1" type="ORF">GEV02_29870</name>
</gene>
<comment type="caution">
    <text evidence="1">The sequence shown here is derived from an EMBL/GenBank/DDBJ whole genome shotgun (WGS) entry which is preliminary data.</text>
</comment>
<dbReference type="AlphaFoldDB" id="A0A6A7NB89"/>
<dbReference type="InterPro" id="IPR012902">
    <property type="entry name" value="N_methyl_site"/>
</dbReference>
<dbReference type="InterPro" id="IPR045584">
    <property type="entry name" value="Pilin-like"/>
</dbReference>
<protein>
    <submittedName>
        <fullName evidence="1">Prepilin-type N-terminal cleavage/methylation domain-containing protein</fullName>
    </submittedName>
</protein>
<dbReference type="Pfam" id="PF16732">
    <property type="entry name" value="ComP_DUS"/>
    <property type="match status" value="1"/>
</dbReference>
<dbReference type="Pfam" id="PF07963">
    <property type="entry name" value="N_methyl"/>
    <property type="match status" value="1"/>
</dbReference>
<dbReference type="Gene3D" id="3.30.700.10">
    <property type="entry name" value="Glycoprotein, Type 4 Pilin"/>
    <property type="match status" value="1"/>
</dbReference>
<dbReference type="GO" id="GO:0043683">
    <property type="term" value="P:type IV pilus assembly"/>
    <property type="evidence" value="ECO:0007669"/>
    <property type="project" value="InterPro"/>
</dbReference>
<evidence type="ECO:0000313" key="1">
    <source>
        <dbReference type="EMBL" id="MQA42353.1"/>
    </source>
</evidence>
<proteinExistence type="predicted"/>
<dbReference type="NCBIfam" id="TIGR02532">
    <property type="entry name" value="IV_pilin_GFxxxE"/>
    <property type="match status" value="1"/>
</dbReference>
<organism evidence="1 2">
    <name type="scientific">Rugamonas aquatica</name>
    <dbReference type="NCBI Taxonomy" id="2743357"/>
    <lineage>
        <taxon>Bacteria</taxon>
        <taxon>Pseudomonadati</taxon>
        <taxon>Pseudomonadota</taxon>
        <taxon>Betaproteobacteria</taxon>
        <taxon>Burkholderiales</taxon>
        <taxon>Oxalobacteraceae</taxon>
        <taxon>Telluria group</taxon>
        <taxon>Rugamonas</taxon>
    </lineage>
</organism>
<name>A0A6A7NB89_9BURK</name>